<keyword evidence="2" id="KW-0496">Mitochondrion</keyword>
<geneLocation type="mitochondrion" evidence="2"/>
<accession>A0A101LZ99</accession>
<reference evidence="2" key="1">
    <citation type="journal article" date="2015" name="Genome Biol. Evol.">
        <title>Organellar Genomes of White Spruce (Picea glauca): Assembly and Annotation.</title>
        <authorList>
            <person name="Jackman S.D."/>
            <person name="Warren R.L."/>
            <person name="Gibb E.A."/>
            <person name="Vandervalk B.P."/>
            <person name="Mohamadi H."/>
            <person name="Chu J."/>
            <person name="Raymond A."/>
            <person name="Pleasance S."/>
            <person name="Coope R."/>
            <person name="Wildung M.R."/>
            <person name="Ritland C.E."/>
            <person name="Bousquet J."/>
            <person name="Jones S.J."/>
            <person name="Bohlmann J."/>
            <person name="Birol I."/>
        </authorList>
    </citation>
    <scope>NUCLEOTIDE SEQUENCE [LARGE SCALE GENOMIC DNA]</scope>
    <source>
        <tissue evidence="2">Flushing bud</tissue>
    </source>
</reference>
<keyword evidence="2" id="KW-0687">Ribonucleoprotein</keyword>
<gene>
    <name evidence="2" type="primary">rps3</name>
    <name evidence="2" type="ORF">ABT39_MTgene5117</name>
</gene>
<dbReference type="EMBL" id="LKAM01000006">
    <property type="protein sequence ID" value="KUM48121.1"/>
    <property type="molecule type" value="Genomic_DNA"/>
</dbReference>
<evidence type="ECO:0000256" key="1">
    <source>
        <dbReference type="SAM" id="MobiDB-lite"/>
    </source>
</evidence>
<sequence length="81" mass="9431">MGNITRSKVSRGDPISIEENTERKVNPISVRLNLNRSSDPSRFSEGDRESHRVNCPFVWIDRGTLQMRQDGHDFFARQKTR</sequence>
<dbReference type="GO" id="GO:0005840">
    <property type="term" value="C:ribosome"/>
    <property type="evidence" value="ECO:0007669"/>
    <property type="project" value="UniProtKB-KW"/>
</dbReference>
<keyword evidence="2" id="KW-0689">Ribosomal protein</keyword>
<proteinExistence type="predicted"/>
<dbReference type="AlphaFoldDB" id="A0A101LZ99"/>
<name>A0A101LZ99_PICGL</name>
<organism evidence="2">
    <name type="scientific">Picea glauca</name>
    <name type="common">White spruce</name>
    <name type="synonym">Pinus glauca</name>
    <dbReference type="NCBI Taxonomy" id="3330"/>
    <lineage>
        <taxon>Eukaryota</taxon>
        <taxon>Viridiplantae</taxon>
        <taxon>Streptophyta</taxon>
        <taxon>Embryophyta</taxon>
        <taxon>Tracheophyta</taxon>
        <taxon>Spermatophyta</taxon>
        <taxon>Pinopsida</taxon>
        <taxon>Pinidae</taxon>
        <taxon>Conifers I</taxon>
        <taxon>Pinales</taxon>
        <taxon>Pinaceae</taxon>
        <taxon>Picea</taxon>
    </lineage>
</organism>
<protein>
    <submittedName>
        <fullName evidence="2">Ribosomal protein S3</fullName>
    </submittedName>
</protein>
<evidence type="ECO:0000313" key="2">
    <source>
        <dbReference type="EMBL" id="KUM48121.1"/>
    </source>
</evidence>
<comment type="caution">
    <text evidence="2">The sequence shown here is derived from an EMBL/GenBank/DDBJ whole genome shotgun (WGS) entry which is preliminary data.</text>
</comment>
<feature type="region of interest" description="Disordered" evidence="1">
    <location>
        <begin position="1"/>
        <end position="22"/>
    </location>
</feature>